<dbReference type="EMBL" id="FAOO01000003">
    <property type="protein sequence ID" value="CUU02462.1"/>
    <property type="molecule type" value="Genomic_DNA"/>
</dbReference>
<evidence type="ECO:0000313" key="5">
    <source>
        <dbReference type="Proteomes" id="UP000320623"/>
    </source>
</evidence>
<dbReference type="RefSeq" id="WP_140944293.1">
    <property type="nucleotide sequence ID" value="NZ_FAOO01000003.1"/>
</dbReference>
<dbReference type="GO" id="GO:0043856">
    <property type="term" value="F:anti-sigma factor antagonist activity"/>
    <property type="evidence" value="ECO:0007669"/>
    <property type="project" value="InterPro"/>
</dbReference>
<dbReference type="OrthoDB" id="9795051at2"/>
<dbReference type="PANTHER" id="PTHR33495:SF2">
    <property type="entry name" value="ANTI-SIGMA FACTOR ANTAGONIST TM_1081-RELATED"/>
    <property type="match status" value="1"/>
</dbReference>
<sequence length="130" mass="15227">MRKREKNFDVLVSDKNSIKILKLKGYLDAYTSLQLEQMFRDLINSGNFKFVVNMKDLSYISSAGFGVFMAFVDETRKNKGDIKFSCLSEKIDEIFDLLGFKHIFEVYKSDEEAIKSFEKVRGRDAKKRRK</sequence>
<gene>
    <name evidence="4" type="ORF">JGI1_00495</name>
</gene>
<dbReference type="PROSITE" id="PS50801">
    <property type="entry name" value="STAS"/>
    <property type="match status" value="1"/>
</dbReference>
<evidence type="ECO:0000259" key="3">
    <source>
        <dbReference type="PROSITE" id="PS50801"/>
    </source>
</evidence>
<keyword evidence="5" id="KW-1185">Reference proteome</keyword>
<feature type="domain" description="STAS" evidence="3">
    <location>
        <begin position="8"/>
        <end position="117"/>
    </location>
</feature>
<dbReference type="AlphaFoldDB" id="A0A0S4MTX0"/>
<evidence type="ECO:0000256" key="2">
    <source>
        <dbReference type="RuleBase" id="RU003749"/>
    </source>
</evidence>
<evidence type="ECO:0000256" key="1">
    <source>
        <dbReference type="ARBA" id="ARBA00009013"/>
    </source>
</evidence>
<organism evidence="4 5">
    <name type="scientific">Candidatus Thermokryptus mobilis</name>
    <dbReference type="NCBI Taxonomy" id="1643428"/>
    <lineage>
        <taxon>Bacteria</taxon>
        <taxon>Pseudomonadati</taxon>
        <taxon>Candidatus Kryptoniota</taxon>
        <taxon>Candidatus Thermokryptus</taxon>
    </lineage>
</organism>
<evidence type="ECO:0000313" key="4">
    <source>
        <dbReference type="EMBL" id="CUU02462.1"/>
    </source>
</evidence>
<dbReference type="Gene3D" id="3.30.750.24">
    <property type="entry name" value="STAS domain"/>
    <property type="match status" value="1"/>
</dbReference>
<dbReference type="InterPro" id="IPR036513">
    <property type="entry name" value="STAS_dom_sf"/>
</dbReference>
<dbReference type="InterPro" id="IPR002645">
    <property type="entry name" value="STAS_dom"/>
</dbReference>
<dbReference type="SUPFAM" id="SSF52091">
    <property type="entry name" value="SpoIIaa-like"/>
    <property type="match status" value="1"/>
</dbReference>
<dbReference type="NCBIfam" id="TIGR00377">
    <property type="entry name" value="ant_ant_sig"/>
    <property type="match status" value="1"/>
</dbReference>
<reference evidence="5" key="1">
    <citation type="submission" date="2015-11" db="EMBL/GenBank/DDBJ databases">
        <authorList>
            <person name="Varghese N."/>
        </authorList>
    </citation>
    <scope>NUCLEOTIDE SEQUENCE [LARGE SCALE GENOMIC DNA]</scope>
</reference>
<dbReference type="Pfam" id="PF01740">
    <property type="entry name" value="STAS"/>
    <property type="match status" value="1"/>
</dbReference>
<protein>
    <recommendedName>
        <fullName evidence="2">Anti-sigma factor antagonist</fullName>
    </recommendedName>
</protein>
<accession>A0A0S4MTX0</accession>
<proteinExistence type="inferred from homology"/>
<dbReference type="STRING" id="1643428.GCA_001442855_00481"/>
<name>A0A0S4MTX0_9BACT</name>
<dbReference type="InterPro" id="IPR003658">
    <property type="entry name" value="Anti-sigma_ant"/>
</dbReference>
<dbReference type="CDD" id="cd07043">
    <property type="entry name" value="STAS_anti-anti-sigma_factors"/>
    <property type="match status" value="1"/>
</dbReference>
<dbReference type="Proteomes" id="UP000320623">
    <property type="component" value="Unassembled WGS sequence"/>
</dbReference>
<dbReference type="PANTHER" id="PTHR33495">
    <property type="entry name" value="ANTI-SIGMA FACTOR ANTAGONIST TM_1081-RELATED-RELATED"/>
    <property type="match status" value="1"/>
</dbReference>
<comment type="similarity">
    <text evidence="1 2">Belongs to the anti-sigma-factor antagonist family.</text>
</comment>